<dbReference type="SMART" id="SM00490">
    <property type="entry name" value="HELICc"/>
    <property type="match status" value="1"/>
</dbReference>
<feature type="domain" description="Helicase C-terminal" evidence="7">
    <location>
        <begin position="696"/>
        <end position="844"/>
    </location>
</feature>
<evidence type="ECO:0000256" key="3">
    <source>
        <dbReference type="ARBA" id="ARBA00022806"/>
    </source>
</evidence>
<dbReference type="GO" id="GO:0005524">
    <property type="term" value="F:ATP binding"/>
    <property type="evidence" value="ECO:0007669"/>
    <property type="project" value="UniProtKB-KW"/>
</dbReference>
<dbReference type="InterPro" id="IPR014001">
    <property type="entry name" value="Helicase_ATP-bd"/>
</dbReference>
<evidence type="ECO:0000313" key="8">
    <source>
        <dbReference type="EMBL" id="KAK9730919.1"/>
    </source>
</evidence>
<keyword evidence="3 8" id="KW-0347">Helicase</keyword>
<dbReference type="InterPro" id="IPR011545">
    <property type="entry name" value="DEAD/DEAH_box_helicase_dom"/>
</dbReference>
<dbReference type="SMART" id="SM00487">
    <property type="entry name" value="DEXDc"/>
    <property type="match status" value="1"/>
</dbReference>
<keyword evidence="2" id="KW-0378">Hydrolase</keyword>
<feature type="transmembrane region" description="Helical" evidence="5">
    <location>
        <begin position="354"/>
        <end position="372"/>
    </location>
</feature>
<evidence type="ECO:0000259" key="6">
    <source>
        <dbReference type="PROSITE" id="PS51192"/>
    </source>
</evidence>
<organism evidence="8 9">
    <name type="scientific">Popillia japonica</name>
    <name type="common">Japanese beetle</name>
    <dbReference type="NCBI Taxonomy" id="7064"/>
    <lineage>
        <taxon>Eukaryota</taxon>
        <taxon>Metazoa</taxon>
        <taxon>Ecdysozoa</taxon>
        <taxon>Arthropoda</taxon>
        <taxon>Hexapoda</taxon>
        <taxon>Insecta</taxon>
        <taxon>Pterygota</taxon>
        <taxon>Neoptera</taxon>
        <taxon>Endopterygota</taxon>
        <taxon>Coleoptera</taxon>
        <taxon>Polyphaga</taxon>
        <taxon>Scarabaeiformia</taxon>
        <taxon>Scarabaeidae</taxon>
        <taxon>Rutelinae</taxon>
        <taxon>Popillia</taxon>
    </lineage>
</organism>
<protein>
    <submittedName>
        <fullName evidence="8">DEAD/DEAH box helicase</fullName>
    </submittedName>
</protein>
<evidence type="ECO:0000256" key="5">
    <source>
        <dbReference type="SAM" id="Phobius"/>
    </source>
</evidence>
<dbReference type="EMBL" id="JASPKY010000140">
    <property type="protein sequence ID" value="KAK9730919.1"/>
    <property type="molecule type" value="Genomic_DNA"/>
</dbReference>
<sequence length="907" mass="102570">MASVTTKVKVGRKVKTANKGVTATVTDINDSVSLQQHDNRLQKNPNNLQNVRDELRNVIELMGPSTPHLTLNSSSEADNEESYVTSTSIYSSVLEVKRINTKTEDTTTTNYRQSCDTPRDISQISALPPDSEDNGPFICQNEHIISNSDPRTHYFSCPCREYAKHIQEFRSYPGMNMFKTNENCTIIHKEERNDKRTHKEIPKEAMDLYKINILQTKNENEHSPPARLVFDRVEDIPKPEMNTVATNTSLIEKQSDISHRPREIPGLPGVPTPFHSYLAPPQFSSQKHHQHIQTKKKNNAIKNNTTKFDVYYFDHGDSAYFKTTDCSPTVVTEVVAEKTEGYTSRFWAETFGTIHIAFAFFTAFFLQLLKFILQSLIRPLTVGITQLMSDYFFKPCLAVIFNGIIQPPLVFLYNIATSIRDLVDPIAEGIGYFLRELANVCKAIRLIEVNPGGQKLIRMLPKRKKPKLRRGFKRIVTNFIKEQILLATTYQSQAIPIVRSGNHVVLAAETGCGKTFTYLIPIIENLIANKHENGFNTPSALIIVPNRELAHQIGGVAKTLGSYVNLNTKVVTGGKTKKLMLNPEFADIDILIATPGAISKLSTVGIYKLDKVLHTVFDEADTLLDDSFTDKIETLAKRVAQSQIIFTSATLPRKFPDVFEPIIQNITYVKSPRLHKPLLNISQKFLRLTRSGRPTYLLEIAKTAKSPLLIFSNKNATCDWISMFLREHSIKCVNINASMNYYIRIDHWQQFIKEDVNILSATDIGSRGLDTTQVKHVLNYDFPLYASDYIHRIGRVGRLGSDMNCKITNFITGTRDIKLVQQIESAIRTNSEIPNVDGNIKAIIQKRILKSLREKLLFESLFKSLFESSVNCLRFVFTKSSSCSPVLSLTPSLKALGQTPSFLKYFI</sequence>
<evidence type="ECO:0000256" key="2">
    <source>
        <dbReference type="ARBA" id="ARBA00022801"/>
    </source>
</evidence>
<name>A0AAW1L7M2_POPJA</name>
<dbReference type="GO" id="GO:0003676">
    <property type="term" value="F:nucleic acid binding"/>
    <property type="evidence" value="ECO:0007669"/>
    <property type="project" value="InterPro"/>
</dbReference>
<dbReference type="Pfam" id="PF00271">
    <property type="entry name" value="Helicase_C"/>
    <property type="match status" value="1"/>
</dbReference>
<evidence type="ECO:0000259" key="7">
    <source>
        <dbReference type="PROSITE" id="PS51194"/>
    </source>
</evidence>
<dbReference type="AlphaFoldDB" id="A0AAW1L7M2"/>
<dbReference type="InterPro" id="IPR001650">
    <property type="entry name" value="Helicase_C-like"/>
</dbReference>
<keyword evidence="1" id="KW-0547">Nucleotide-binding</keyword>
<dbReference type="Pfam" id="PF00270">
    <property type="entry name" value="DEAD"/>
    <property type="match status" value="1"/>
</dbReference>
<keyword evidence="4" id="KW-0067">ATP-binding</keyword>
<dbReference type="PROSITE" id="PS51194">
    <property type="entry name" value="HELICASE_CTER"/>
    <property type="match status" value="1"/>
</dbReference>
<dbReference type="PROSITE" id="PS51192">
    <property type="entry name" value="HELICASE_ATP_BIND_1"/>
    <property type="match status" value="1"/>
</dbReference>
<proteinExistence type="predicted"/>
<keyword evidence="5" id="KW-0812">Transmembrane</keyword>
<keyword evidence="5" id="KW-0472">Membrane</keyword>
<dbReference type="Gene3D" id="3.40.50.300">
    <property type="entry name" value="P-loop containing nucleotide triphosphate hydrolases"/>
    <property type="match status" value="2"/>
</dbReference>
<evidence type="ECO:0000256" key="1">
    <source>
        <dbReference type="ARBA" id="ARBA00022741"/>
    </source>
</evidence>
<reference evidence="8 9" key="1">
    <citation type="journal article" date="2024" name="BMC Genomics">
        <title>De novo assembly and annotation of Popillia japonica's genome with initial clues to its potential as an invasive pest.</title>
        <authorList>
            <person name="Cucini C."/>
            <person name="Boschi S."/>
            <person name="Funari R."/>
            <person name="Cardaioli E."/>
            <person name="Iannotti N."/>
            <person name="Marturano G."/>
            <person name="Paoli F."/>
            <person name="Bruttini M."/>
            <person name="Carapelli A."/>
            <person name="Frati F."/>
            <person name="Nardi F."/>
        </authorList>
    </citation>
    <scope>NUCLEOTIDE SEQUENCE [LARGE SCALE GENOMIC DNA]</scope>
    <source>
        <strain evidence="8">DMR45628</strain>
    </source>
</reference>
<gene>
    <name evidence="8" type="ORF">QE152_g14117</name>
</gene>
<accession>A0AAW1L7M2</accession>
<dbReference type="SUPFAM" id="SSF52540">
    <property type="entry name" value="P-loop containing nucleoside triphosphate hydrolases"/>
    <property type="match status" value="1"/>
</dbReference>
<feature type="domain" description="Helicase ATP-binding" evidence="6">
    <location>
        <begin position="495"/>
        <end position="669"/>
    </location>
</feature>
<evidence type="ECO:0000256" key="4">
    <source>
        <dbReference type="ARBA" id="ARBA00022840"/>
    </source>
</evidence>
<comment type="caution">
    <text evidence="8">The sequence shown here is derived from an EMBL/GenBank/DDBJ whole genome shotgun (WGS) entry which is preliminary data.</text>
</comment>
<dbReference type="Proteomes" id="UP001458880">
    <property type="component" value="Unassembled WGS sequence"/>
</dbReference>
<evidence type="ECO:0000313" key="9">
    <source>
        <dbReference type="Proteomes" id="UP001458880"/>
    </source>
</evidence>
<dbReference type="GO" id="GO:0004386">
    <property type="term" value="F:helicase activity"/>
    <property type="evidence" value="ECO:0007669"/>
    <property type="project" value="UniProtKB-KW"/>
</dbReference>
<dbReference type="GO" id="GO:0016787">
    <property type="term" value="F:hydrolase activity"/>
    <property type="evidence" value="ECO:0007669"/>
    <property type="project" value="UniProtKB-KW"/>
</dbReference>
<keyword evidence="5" id="KW-1133">Transmembrane helix</keyword>
<dbReference type="CDD" id="cd18787">
    <property type="entry name" value="SF2_C_DEAD"/>
    <property type="match status" value="1"/>
</dbReference>
<dbReference type="PANTHER" id="PTHR47960">
    <property type="entry name" value="DEAD-BOX ATP-DEPENDENT RNA HELICASE 50"/>
    <property type="match status" value="1"/>
</dbReference>
<keyword evidence="9" id="KW-1185">Reference proteome</keyword>
<dbReference type="InterPro" id="IPR027417">
    <property type="entry name" value="P-loop_NTPase"/>
</dbReference>